<reference evidence="3 4" key="1">
    <citation type="submission" date="2016-02" db="EMBL/GenBank/DDBJ databases">
        <title>Anaerosporomusa subterraneum gen. nov., sp. nov., a spore-forming obligate anaerobe isolated from saprolite.</title>
        <authorList>
            <person name="Choi J.K."/>
            <person name="Shah M."/>
            <person name="Yee N."/>
        </authorList>
    </citation>
    <scope>NUCLEOTIDE SEQUENCE [LARGE SCALE GENOMIC DNA]</scope>
    <source>
        <strain evidence="3 4">RU4</strain>
    </source>
</reference>
<evidence type="ECO:0000256" key="1">
    <source>
        <dbReference type="ARBA" id="ARBA00006987"/>
    </source>
</evidence>
<keyword evidence="2" id="KW-0732">Signal</keyword>
<dbReference type="RefSeq" id="WP_066244553.1">
    <property type="nucleotide sequence ID" value="NZ_LSGP01000025.1"/>
</dbReference>
<dbReference type="OrthoDB" id="8881899at2"/>
<dbReference type="PIRSF" id="PIRSF017082">
    <property type="entry name" value="YflP"/>
    <property type="match status" value="1"/>
</dbReference>
<proteinExistence type="inferred from homology"/>
<keyword evidence="4" id="KW-1185">Reference proteome</keyword>
<evidence type="ECO:0000313" key="4">
    <source>
        <dbReference type="Proteomes" id="UP000076268"/>
    </source>
</evidence>
<dbReference type="PANTHER" id="PTHR42928:SF5">
    <property type="entry name" value="BLR1237 PROTEIN"/>
    <property type="match status" value="1"/>
</dbReference>
<protein>
    <recommendedName>
        <fullName evidence="5">Tripartite tricarboxylate transporter substrate binding protein</fullName>
    </recommendedName>
</protein>
<dbReference type="Gene3D" id="3.40.190.150">
    <property type="entry name" value="Bordetella uptake gene, domain 1"/>
    <property type="match status" value="1"/>
</dbReference>
<comment type="similarity">
    <text evidence="1">Belongs to the UPF0065 (bug) family.</text>
</comment>
<name>A0A154BMG4_ANASB</name>
<dbReference type="CDD" id="cd07012">
    <property type="entry name" value="PBP2_Bug_TTT"/>
    <property type="match status" value="1"/>
</dbReference>
<dbReference type="STRING" id="1794912.AXX12_13110"/>
<feature type="chain" id="PRO_5007594793" description="Tripartite tricarboxylate transporter substrate binding protein" evidence="2">
    <location>
        <begin position="29"/>
        <end position="334"/>
    </location>
</feature>
<evidence type="ECO:0000313" key="3">
    <source>
        <dbReference type="EMBL" id="KYZ75112.1"/>
    </source>
</evidence>
<gene>
    <name evidence="3" type="ORF">AXX12_13110</name>
</gene>
<dbReference type="Gene3D" id="3.40.190.10">
    <property type="entry name" value="Periplasmic binding protein-like II"/>
    <property type="match status" value="1"/>
</dbReference>
<comment type="caution">
    <text evidence="3">The sequence shown here is derived from an EMBL/GenBank/DDBJ whole genome shotgun (WGS) entry which is preliminary data.</text>
</comment>
<dbReference type="InterPro" id="IPR005064">
    <property type="entry name" value="BUG"/>
</dbReference>
<dbReference type="Pfam" id="PF03401">
    <property type="entry name" value="TctC"/>
    <property type="match status" value="1"/>
</dbReference>
<dbReference type="PROSITE" id="PS51257">
    <property type="entry name" value="PROKAR_LIPOPROTEIN"/>
    <property type="match status" value="1"/>
</dbReference>
<dbReference type="InterPro" id="IPR042100">
    <property type="entry name" value="Bug_dom1"/>
</dbReference>
<dbReference type="AlphaFoldDB" id="A0A154BMG4"/>
<dbReference type="PANTHER" id="PTHR42928">
    <property type="entry name" value="TRICARBOXYLATE-BINDING PROTEIN"/>
    <property type="match status" value="1"/>
</dbReference>
<dbReference type="SUPFAM" id="SSF53850">
    <property type="entry name" value="Periplasmic binding protein-like II"/>
    <property type="match status" value="1"/>
</dbReference>
<evidence type="ECO:0008006" key="5">
    <source>
        <dbReference type="Google" id="ProtNLM"/>
    </source>
</evidence>
<feature type="signal peptide" evidence="2">
    <location>
        <begin position="1"/>
        <end position="28"/>
    </location>
</feature>
<dbReference type="EMBL" id="LSGP01000025">
    <property type="protein sequence ID" value="KYZ75112.1"/>
    <property type="molecule type" value="Genomic_DNA"/>
</dbReference>
<evidence type="ECO:0000256" key="2">
    <source>
        <dbReference type="SAM" id="SignalP"/>
    </source>
</evidence>
<accession>A0A154BMG4</accession>
<organism evidence="3 4">
    <name type="scientific">Anaerosporomusa subterranea</name>
    <dbReference type="NCBI Taxonomy" id="1794912"/>
    <lineage>
        <taxon>Bacteria</taxon>
        <taxon>Bacillati</taxon>
        <taxon>Bacillota</taxon>
        <taxon>Negativicutes</taxon>
        <taxon>Acetonemataceae</taxon>
        <taxon>Anaerosporomusa</taxon>
    </lineage>
</organism>
<dbReference type="Proteomes" id="UP000076268">
    <property type="component" value="Unassembled WGS sequence"/>
</dbReference>
<sequence length="334" mass="35897">MKKRSIWASLTVLVLAGALVTGCGGKKAADNTAKTNFPTKEISLVSGYAPGGSSDLIDRALAQAMEKNLSKPVIVVNREGANGTVSLAEVAKNKADGYTLVHGVSGHFLTEPLINKGVRYKQEDFEFLMNLTTEPIVLTVSANSPYKTWDDLVKASKEKDIVMRYSTSGMGSLVQLSAAHIFQQGGIKAQPVPFKGGAPAVAAILGGHVEVGTSHPAEVLPHIKAGKLIPIIISSATRFSELPDTPTMKEKGFDVDLGVKKFIMAPKGLPANVKQTLTESIRKAIDDAEFKKKMADLHIMIEVMDAQQLENYINTQKPIIKKLVDELPKAAPKQ</sequence>